<dbReference type="PANTHER" id="PTHR36932">
    <property type="entry name" value="CAPSULAR POLYSACCHARIDE BIOSYNTHESIS PROTEIN"/>
    <property type="match status" value="1"/>
</dbReference>
<accession>A0ABT9CBK0</accession>
<sequence>MCQYADLEQTINRVVSCMPWYQSWFRSQLVGRAGISVREKLPLMTASVLERHYYVKNSPLVQRRDMHRYQTSGTSSGLRKSIYYSDWDEENYVRIKLDVYRTILGNHNYQRALADMGTGHAEATAVEVFRRLGMHAESISFRLPIQQHLERLEDFKPEVLYTMPSILNRILLESPDPAAYGIRHVILVGEMTSPAWCSQAARRLGIRTEHITDTYGSIEIGTIAYYSHEHGRYLLTEGITAEGLLPEEVEEGLGTLSDEEERVLVVTSSVREAFPAIRYVTYDVVRDFRPIRVDGILRPSFRSIVKRIGPELKHGEKISIYDIEDVVYRHLAEADIRVKVAGNAVIVYLFSPHATEKVMQQIQYDIEQRIPEIGMMIQAGVLDGIQVIEGTREDLYSSGSIKNKKIFYE</sequence>
<dbReference type="Proteomes" id="UP001240171">
    <property type="component" value="Unassembled WGS sequence"/>
</dbReference>
<dbReference type="Gene3D" id="3.40.50.12780">
    <property type="entry name" value="N-terminal domain of ligase-like"/>
    <property type="match status" value="1"/>
</dbReference>
<keyword evidence="2" id="KW-1185">Reference proteome</keyword>
<dbReference type="PANTHER" id="PTHR36932:SF1">
    <property type="entry name" value="CAPSULAR POLYSACCHARIDE BIOSYNTHESIS PROTEIN"/>
    <property type="match status" value="1"/>
</dbReference>
<name>A0ABT9CBK0_9BACL</name>
<dbReference type="InterPro" id="IPR042099">
    <property type="entry name" value="ANL_N_sf"/>
</dbReference>
<dbReference type="SUPFAM" id="SSF56801">
    <property type="entry name" value="Acetyl-CoA synthetase-like"/>
    <property type="match status" value="1"/>
</dbReference>
<evidence type="ECO:0000313" key="2">
    <source>
        <dbReference type="Proteomes" id="UP001240171"/>
    </source>
</evidence>
<reference evidence="1 2" key="1">
    <citation type="submission" date="2023-07" db="EMBL/GenBank/DDBJ databases">
        <title>Paenibacillus sp. JX-17 nov. isolated from soil.</title>
        <authorList>
            <person name="Wan Y."/>
            <person name="Liu B."/>
        </authorList>
    </citation>
    <scope>NUCLEOTIDE SEQUENCE [LARGE SCALE GENOMIC DNA]</scope>
    <source>
        <strain evidence="1 2">JX-17</strain>
    </source>
</reference>
<comment type="caution">
    <text evidence="1">The sequence shown here is derived from an EMBL/GenBank/DDBJ whole genome shotgun (WGS) entry which is preliminary data.</text>
</comment>
<proteinExistence type="predicted"/>
<dbReference type="InterPro" id="IPR053158">
    <property type="entry name" value="CapK_Type1_Caps_Biosynth"/>
</dbReference>
<dbReference type="EMBL" id="JAUQTB010000003">
    <property type="protein sequence ID" value="MDO7906250.1"/>
    <property type="molecule type" value="Genomic_DNA"/>
</dbReference>
<organism evidence="1 2">
    <name type="scientific">Paenibacillus lacisoli</name>
    <dbReference type="NCBI Taxonomy" id="3064525"/>
    <lineage>
        <taxon>Bacteria</taxon>
        <taxon>Bacillati</taxon>
        <taxon>Bacillota</taxon>
        <taxon>Bacilli</taxon>
        <taxon>Bacillales</taxon>
        <taxon>Paenibacillaceae</taxon>
        <taxon>Paenibacillus</taxon>
    </lineage>
</organism>
<gene>
    <name evidence="1" type="ORF">Q5741_07435</name>
</gene>
<evidence type="ECO:0000313" key="1">
    <source>
        <dbReference type="EMBL" id="MDO7906250.1"/>
    </source>
</evidence>
<protein>
    <submittedName>
        <fullName evidence="1">CoF synthetase</fullName>
    </submittedName>
</protein>